<sequence length="292" mass="30952">MSFRSLIRPAAAALRQTAASPAAGTLRTYATAAAATSAPTALTPAQAAFLERNKLSFSSPDTLLQALTHKTYTHGKTAYSERLEFLGEKALDMFVSKHVMDKHSDLSADAFRAAVAAYTSPMVLTQVGRSLGVHEAMRWNTNIGKGAENGIVAKITKALIGAIYHDKGAAAAQKFIRSKLIEPTPVNVEALANVIDPKRTLVALLARRQLEAPVTKVLPAVGRHVNAQVTVVGLYLGTRKLGQGAGPTVEVAEIRAARDALAKCFATDLAKPVQPGEVSKLASEEDLTFVEA</sequence>
<name>A0A0L0S264_ALLM3</name>
<protein>
    <recommendedName>
        <fullName evidence="6">Large ribosomal subunit protein mL44</fullName>
    </recommendedName>
</protein>
<dbReference type="GO" id="GO:0003735">
    <property type="term" value="F:structural constituent of ribosome"/>
    <property type="evidence" value="ECO:0007669"/>
    <property type="project" value="InterPro"/>
</dbReference>
<evidence type="ECO:0000313" key="9">
    <source>
        <dbReference type="Proteomes" id="UP000054350"/>
    </source>
</evidence>
<gene>
    <name evidence="8" type="ORF">AMAG_02279</name>
</gene>
<organism evidence="8 9">
    <name type="scientific">Allomyces macrogynus (strain ATCC 38327)</name>
    <name type="common">Allomyces javanicus var. macrogynus</name>
    <dbReference type="NCBI Taxonomy" id="578462"/>
    <lineage>
        <taxon>Eukaryota</taxon>
        <taxon>Fungi</taxon>
        <taxon>Fungi incertae sedis</taxon>
        <taxon>Blastocladiomycota</taxon>
        <taxon>Blastocladiomycetes</taxon>
        <taxon>Blastocladiales</taxon>
        <taxon>Blastocladiaceae</taxon>
        <taxon>Allomyces</taxon>
    </lineage>
</organism>
<reference evidence="8 9" key="1">
    <citation type="submission" date="2009-11" db="EMBL/GenBank/DDBJ databases">
        <title>Annotation of Allomyces macrogynus ATCC 38327.</title>
        <authorList>
            <consortium name="The Broad Institute Genome Sequencing Platform"/>
            <person name="Russ C."/>
            <person name="Cuomo C."/>
            <person name="Burger G."/>
            <person name="Gray M.W."/>
            <person name="Holland P.W.H."/>
            <person name="King N."/>
            <person name="Lang F.B.F."/>
            <person name="Roger A.J."/>
            <person name="Ruiz-Trillo I."/>
            <person name="Young S.K."/>
            <person name="Zeng Q."/>
            <person name="Gargeya S."/>
            <person name="Fitzgerald M."/>
            <person name="Haas B."/>
            <person name="Abouelleil A."/>
            <person name="Alvarado L."/>
            <person name="Arachchi H.M."/>
            <person name="Berlin A."/>
            <person name="Chapman S.B."/>
            <person name="Gearin G."/>
            <person name="Goldberg J."/>
            <person name="Griggs A."/>
            <person name="Gujja S."/>
            <person name="Hansen M."/>
            <person name="Heiman D."/>
            <person name="Howarth C."/>
            <person name="Larimer J."/>
            <person name="Lui A."/>
            <person name="MacDonald P.J.P."/>
            <person name="McCowen C."/>
            <person name="Montmayeur A."/>
            <person name="Murphy C."/>
            <person name="Neiman D."/>
            <person name="Pearson M."/>
            <person name="Priest M."/>
            <person name="Roberts A."/>
            <person name="Saif S."/>
            <person name="Shea T."/>
            <person name="Sisk P."/>
            <person name="Stolte C."/>
            <person name="Sykes S."/>
            <person name="Wortman J."/>
            <person name="Nusbaum C."/>
            <person name="Birren B."/>
        </authorList>
    </citation>
    <scope>NUCLEOTIDE SEQUENCE [LARGE SCALE GENOMIC DNA]</scope>
    <source>
        <strain evidence="8 9">ATCC 38327</strain>
    </source>
</reference>
<evidence type="ECO:0000256" key="5">
    <source>
        <dbReference type="ARBA" id="ARBA00024034"/>
    </source>
</evidence>
<keyword evidence="4" id="KW-0687">Ribonucleoprotein</keyword>
<evidence type="ECO:0000259" key="7">
    <source>
        <dbReference type="PROSITE" id="PS50142"/>
    </source>
</evidence>
<comment type="subcellular location">
    <subcellularLocation>
        <location evidence="1">Mitochondrion</location>
    </subcellularLocation>
</comment>
<accession>A0A0L0S264</accession>
<dbReference type="eggNOG" id="KOG3769">
    <property type="taxonomic scope" value="Eukaryota"/>
</dbReference>
<dbReference type="VEuPathDB" id="FungiDB:AMAG_02279"/>
<dbReference type="InterPro" id="IPR044444">
    <property type="entry name" value="Ribosomal_mL44_DSRM_metazoa"/>
</dbReference>
<dbReference type="GO" id="GO:0004525">
    <property type="term" value="F:ribonuclease III activity"/>
    <property type="evidence" value="ECO:0007669"/>
    <property type="project" value="InterPro"/>
</dbReference>
<keyword evidence="2" id="KW-0689">Ribosomal protein</keyword>
<dbReference type="GO" id="GO:0003725">
    <property type="term" value="F:double-stranded RNA binding"/>
    <property type="evidence" value="ECO:0007669"/>
    <property type="project" value="InterPro"/>
</dbReference>
<dbReference type="CDD" id="cd19873">
    <property type="entry name" value="DSRM_MRPL3_like"/>
    <property type="match status" value="1"/>
</dbReference>
<dbReference type="GO" id="GO:0006396">
    <property type="term" value="P:RNA processing"/>
    <property type="evidence" value="ECO:0007669"/>
    <property type="project" value="InterPro"/>
</dbReference>
<comment type="similarity">
    <text evidence="5">Belongs to the ribonuclease III family. Mitochondrion-specific ribosomal protein mL44 subfamily.</text>
</comment>
<dbReference type="InterPro" id="IPR044443">
    <property type="entry name" value="Ribosomal_mL44_DSRM_fung"/>
</dbReference>
<reference evidence="9" key="2">
    <citation type="submission" date="2009-11" db="EMBL/GenBank/DDBJ databases">
        <title>The Genome Sequence of Allomyces macrogynus strain ATCC 38327.</title>
        <authorList>
            <consortium name="The Broad Institute Genome Sequencing Platform"/>
            <person name="Russ C."/>
            <person name="Cuomo C."/>
            <person name="Shea T."/>
            <person name="Young S.K."/>
            <person name="Zeng Q."/>
            <person name="Koehrsen M."/>
            <person name="Haas B."/>
            <person name="Borodovsky M."/>
            <person name="Guigo R."/>
            <person name="Alvarado L."/>
            <person name="Berlin A."/>
            <person name="Borenstein D."/>
            <person name="Chen Z."/>
            <person name="Engels R."/>
            <person name="Freedman E."/>
            <person name="Gellesch M."/>
            <person name="Goldberg J."/>
            <person name="Griggs A."/>
            <person name="Gujja S."/>
            <person name="Heiman D."/>
            <person name="Hepburn T."/>
            <person name="Howarth C."/>
            <person name="Jen D."/>
            <person name="Larson L."/>
            <person name="Lewis B."/>
            <person name="Mehta T."/>
            <person name="Park D."/>
            <person name="Pearson M."/>
            <person name="Roberts A."/>
            <person name="Saif S."/>
            <person name="Shenoy N."/>
            <person name="Sisk P."/>
            <person name="Stolte C."/>
            <person name="Sykes S."/>
            <person name="Walk T."/>
            <person name="White J."/>
            <person name="Yandava C."/>
            <person name="Burger G."/>
            <person name="Gray M.W."/>
            <person name="Holland P.W.H."/>
            <person name="King N."/>
            <person name="Lang F.B.F."/>
            <person name="Roger A.J."/>
            <person name="Ruiz-Trillo I."/>
            <person name="Lander E."/>
            <person name="Nusbaum C."/>
        </authorList>
    </citation>
    <scope>NUCLEOTIDE SEQUENCE [LARGE SCALE GENOMIC DNA]</scope>
    <source>
        <strain evidence="9">ATCC 38327</strain>
    </source>
</reference>
<dbReference type="EMBL" id="GG745330">
    <property type="protein sequence ID" value="KNE56476.1"/>
    <property type="molecule type" value="Genomic_DNA"/>
</dbReference>
<dbReference type="CDD" id="cd00593">
    <property type="entry name" value="RIBOc"/>
    <property type="match status" value="1"/>
</dbReference>
<dbReference type="Gene3D" id="3.30.160.20">
    <property type="match status" value="1"/>
</dbReference>
<dbReference type="GO" id="GO:0032543">
    <property type="term" value="P:mitochondrial translation"/>
    <property type="evidence" value="ECO:0007669"/>
    <property type="project" value="InterPro"/>
</dbReference>
<dbReference type="InterPro" id="IPR036389">
    <property type="entry name" value="RNase_III_sf"/>
</dbReference>
<dbReference type="PROSITE" id="PS50142">
    <property type="entry name" value="RNASE_3_2"/>
    <property type="match status" value="1"/>
</dbReference>
<keyword evidence="9" id="KW-1185">Reference proteome</keyword>
<dbReference type="Pfam" id="PF22892">
    <property type="entry name" value="DSRM_MRPL44"/>
    <property type="match status" value="1"/>
</dbReference>
<dbReference type="SUPFAM" id="SSF54768">
    <property type="entry name" value="dsRNA-binding domain-like"/>
    <property type="match status" value="1"/>
</dbReference>
<proteinExistence type="inferred from homology"/>
<dbReference type="SMART" id="SM00535">
    <property type="entry name" value="RIBOc"/>
    <property type="match status" value="1"/>
</dbReference>
<feature type="domain" description="RNase III" evidence="7">
    <location>
        <begin position="46"/>
        <end position="168"/>
    </location>
</feature>
<dbReference type="STRING" id="578462.A0A0L0S264"/>
<dbReference type="InterPro" id="IPR040030">
    <property type="entry name" value="Ribosomal_mL57"/>
</dbReference>
<evidence type="ECO:0000256" key="6">
    <source>
        <dbReference type="ARBA" id="ARBA00035187"/>
    </source>
</evidence>
<dbReference type="AlphaFoldDB" id="A0A0L0S264"/>
<dbReference type="Proteomes" id="UP000054350">
    <property type="component" value="Unassembled WGS sequence"/>
</dbReference>
<evidence type="ECO:0000256" key="1">
    <source>
        <dbReference type="ARBA" id="ARBA00004173"/>
    </source>
</evidence>
<dbReference type="PANTHER" id="PTHR28160">
    <property type="entry name" value="54S RIBOSOMAL PROTEIN L15, MITOCHONDRIAL"/>
    <property type="match status" value="1"/>
</dbReference>
<dbReference type="Pfam" id="PF14622">
    <property type="entry name" value="Ribonucleas_3_3"/>
    <property type="match status" value="1"/>
</dbReference>
<dbReference type="OMA" id="EYSAPDL"/>
<dbReference type="InterPro" id="IPR000999">
    <property type="entry name" value="RNase_III_dom"/>
</dbReference>
<dbReference type="OrthoDB" id="67027at2759"/>
<dbReference type="PANTHER" id="PTHR28160:SF1">
    <property type="entry name" value="LARGE RIBOSOMAL SUBUNIT PROTEIN ML57"/>
    <property type="match status" value="1"/>
</dbReference>
<evidence type="ECO:0000256" key="3">
    <source>
        <dbReference type="ARBA" id="ARBA00023128"/>
    </source>
</evidence>
<dbReference type="SUPFAM" id="SSF69065">
    <property type="entry name" value="RNase III domain-like"/>
    <property type="match status" value="1"/>
</dbReference>
<evidence type="ECO:0000256" key="2">
    <source>
        <dbReference type="ARBA" id="ARBA00022980"/>
    </source>
</evidence>
<evidence type="ECO:0000256" key="4">
    <source>
        <dbReference type="ARBA" id="ARBA00023274"/>
    </source>
</evidence>
<keyword evidence="3" id="KW-0496">Mitochondrion</keyword>
<dbReference type="GO" id="GO:0005762">
    <property type="term" value="C:mitochondrial large ribosomal subunit"/>
    <property type="evidence" value="ECO:0007669"/>
    <property type="project" value="InterPro"/>
</dbReference>
<dbReference type="Gene3D" id="1.10.1520.10">
    <property type="entry name" value="Ribonuclease III domain"/>
    <property type="match status" value="1"/>
</dbReference>
<evidence type="ECO:0000313" key="8">
    <source>
        <dbReference type="EMBL" id="KNE56476.1"/>
    </source>
</evidence>